<comment type="caution">
    <text evidence="4">The sequence shown here is derived from an EMBL/GenBank/DDBJ whole genome shotgun (WGS) entry which is preliminary data.</text>
</comment>
<dbReference type="CDD" id="cd04600">
    <property type="entry name" value="CBS_pair_HPP_assoc"/>
    <property type="match status" value="1"/>
</dbReference>
<dbReference type="InterPro" id="IPR007065">
    <property type="entry name" value="HPP"/>
</dbReference>
<dbReference type="InterPro" id="IPR058581">
    <property type="entry name" value="TM_HPP"/>
</dbReference>
<protein>
    <submittedName>
        <fullName evidence="4">HPP family protein</fullName>
    </submittedName>
</protein>
<feature type="domain" description="CBS" evidence="3">
    <location>
        <begin position="333"/>
        <end position="390"/>
    </location>
</feature>
<dbReference type="Pfam" id="PF04982">
    <property type="entry name" value="TM_HPP"/>
    <property type="match status" value="1"/>
</dbReference>
<dbReference type="Proteomes" id="UP001336250">
    <property type="component" value="Unassembled WGS sequence"/>
</dbReference>
<dbReference type="PROSITE" id="PS51371">
    <property type="entry name" value="CBS"/>
    <property type="match status" value="2"/>
</dbReference>
<evidence type="ECO:0000256" key="2">
    <source>
        <dbReference type="SAM" id="Phobius"/>
    </source>
</evidence>
<dbReference type="SMART" id="SM00116">
    <property type="entry name" value="CBS"/>
    <property type="match status" value="2"/>
</dbReference>
<reference evidence="4 5" key="1">
    <citation type="submission" date="2024-02" db="EMBL/GenBank/DDBJ databases">
        <title>Genome sequence of Aquincola sp. MAHUQ-54.</title>
        <authorList>
            <person name="Huq M.A."/>
        </authorList>
    </citation>
    <scope>NUCLEOTIDE SEQUENCE [LARGE SCALE GENOMIC DNA]</scope>
    <source>
        <strain evidence="4 5">MAHUQ-54</strain>
    </source>
</reference>
<dbReference type="InterPro" id="IPR046342">
    <property type="entry name" value="CBS_dom_sf"/>
</dbReference>
<dbReference type="EMBL" id="JAZIBG010000036">
    <property type="protein sequence ID" value="MEF7615851.1"/>
    <property type="molecule type" value="Genomic_DNA"/>
</dbReference>
<dbReference type="AlphaFoldDB" id="A0AAW9Q7V1"/>
<proteinExistence type="predicted"/>
<keyword evidence="2" id="KW-0812">Transmembrane</keyword>
<gene>
    <name evidence="4" type="ORF">V4F39_18195</name>
</gene>
<organism evidence="4 5">
    <name type="scientific">Aquincola agrisoli</name>
    <dbReference type="NCBI Taxonomy" id="3119538"/>
    <lineage>
        <taxon>Bacteria</taxon>
        <taxon>Pseudomonadati</taxon>
        <taxon>Pseudomonadota</taxon>
        <taxon>Betaproteobacteria</taxon>
        <taxon>Burkholderiales</taxon>
        <taxon>Sphaerotilaceae</taxon>
        <taxon>Aquincola</taxon>
    </lineage>
</organism>
<feature type="transmembrane region" description="Helical" evidence="2">
    <location>
        <begin position="65"/>
        <end position="84"/>
    </location>
</feature>
<keyword evidence="2" id="KW-1133">Transmembrane helix</keyword>
<feature type="transmembrane region" description="Helical" evidence="2">
    <location>
        <begin position="156"/>
        <end position="175"/>
    </location>
</feature>
<name>A0AAW9Q7V1_9BURK</name>
<evidence type="ECO:0000256" key="1">
    <source>
        <dbReference type="PROSITE-ProRule" id="PRU00703"/>
    </source>
</evidence>
<evidence type="ECO:0000259" key="3">
    <source>
        <dbReference type="PROSITE" id="PS51371"/>
    </source>
</evidence>
<feature type="transmembrane region" description="Helical" evidence="2">
    <location>
        <begin position="117"/>
        <end position="135"/>
    </location>
</feature>
<dbReference type="PANTHER" id="PTHR33741">
    <property type="entry name" value="TRANSMEMBRANE PROTEIN DDB_G0269096-RELATED"/>
    <property type="match status" value="1"/>
</dbReference>
<feature type="transmembrane region" description="Helical" evidence="2">
    <location>
        <begin position="40"/>
        <end position="59"/>
    </location>
</feature>
<evidence type="ECO:0000313" key="5">
    <source>
        <dbReference type="Proteomes" id="UP001336250"/>
    </source>
</evidence>
<keyword evidence="5" id="KW-1185">Reference proteome</keyword>
<dbReference type="Gene3D" id="3.10.580.10">
    <property type="entry name" value="CBS-domain"/>
    <property type="match status" value="1"/>
</dbReference>
<feature type="domain" description="CBS" evidence="3">
    <location>
        <begin position="249"/>
        <end position="306"/>
    </location>
</feature>
<dbReference type="RefSeq" id="WP_332291180.1">
    <property type="nucleotide sequence ID" value="NZ_JAZIBG010000036.1"/>
</dbReference>
<sequence>METAEDDNKRGGFGGLRLQALLGRFWPAPVRVNAAERWRAVAGAAVGVLFTALVSRWLAGPGAAGPWLVAPLGASAVLVFAVPASPLAQPWAVIGGNTLSALVGTACALYIGDPAWAGAAAVGLAIGVMFGLRCLHPPGGATALFAVLAHTSSYEFAAFPMLANSVLLVLAGVAYNSLTGRRYPHGQQAAPAAPADARSRFSAADLDAALAHYNQVLDVSRDDLEALLHEAELAAYRRNLGDLRCGDIMSREPLAVSFGTPLAEAWGLMRQRRIKALPVTDRARRVVGIVTVADFMRQADLDSHQGLGERLRAFVRRTGASHSDKPEVVGQIMTRQVRVASAQRHVIELVPLFSEGGHHHIPIIDEDKRLVGIITQSDLVRALYRAVNPGG</sequence>
<evidence type="ECO:0000313" key="4">
    <source>
        <dbReference type="EMBL" id="MEF7615851.1"/>
    </source>
</evidence>
<dbReference type="Pfam" id="PF00571">
    <property type="entry name" value="CBS"/>
    <property type="match status" value="2"/>
</dbReference>
<keyword evidence="1" id="KW-0129">CBS domain</keyword>
<dbReference type="InterPro" id="IPR000644">
    <property type="entry name" value="CBS_dom"/>
</dbReference>
<dbReference type="PANTHER" id="PTHR33741:SF5">
    <property type="entry name" value="TRANSMEMBRANE PROTEIN DDB_G0269096-RELATED"/>
    <property type="match status" value="1"/>
</dbReference>
<keyword evidence="2" id="KW-0472">Membrane</keyword>
<dbReference type="SUPFAM" id="SSF54631">
    <property type="entry name" value="CBS-domain pair"/>
    <property type="match status" value="1"/>
</dbReference>
<feature type="transmembrane region" description="Helical" evidence="2">
    <location>
        <begin position="91"/>
        <end position="111"/>
    </location>
</feature>
<accession>A0AAW9Q7V1</accession>